<comment type="caution">
    <text evidence="14">The sequence shown here is derived from an EMBL/GenBank/DDBJ whole genome shotgun (WGS) entry which is preliminary data.</text>
</comment>
<evidence type="ECO:0000256" key="7">
    <source>
        <dbReference type="ARBA" id="ARBA00023098"/>
    </source>
</evidence>
<evidence type="ECO:0000256" key="2">
    <source>
        <dbReference type="ARBA" id="ARBA00022516"/>
    </source>
</evidence>
<keyword evidence="1 11" id="KW-1003">Cell membrane</keyword>
<evidence type="ECO:0000256" key="10">
    <source>
        <dbReference type="ARBA" id="ARBA00023264"/>
    </source>
</evidence>
<keyword evidence="2 11" id="KW-0444">Lipid biosynthesis</keyword>
<reference evidence="14 15" key="1">
    <citation type="submission" date="2015-08" db="EMBL/GenBank/DDBJ databases">
        <title>Draft genome sequence of cellulolytic and xylanolytic Paenibacillus sp. A59, isolated from a decaying forest soil from Patagonia, Argentina.</title>
        <authorList>
            <person name="Ghio S."/>
            <person name="Caceres A.M."/>
            <person name="Talia P."/>
            <person name="Grasso D."/>
            <person name="Campos E."/>
        </authorList>
    </citation>
    <scope>NUCLEOTIDE SEQUENCE [LARGE SCALE GENOMIC DNA]</scope>
    <source>
        <strain evidence="14 15">A59</strain>
    </source>
</reference>
<feature type="active site" evidence="11">
    <location>
        <position position="404"/>
    </location>
</feature>
<dbReference type="FunFam" id="3.30.870.10:FF:000014">
    <property type="entry name" value="Cardiolipin synthase"/>
    <property type="match status" value="1"/>
</dbReference>
<keyword evidence="9 11" id="KW-0594">Phospholipid biosynthesis</keyword>
<evidence type="ECO:0000256" key="4">
    <source>
        <dbReference type="ARBA" id="ARBA00022692"/>
    </source>
</evidence>
<dbReference type="HAMAP" id="MF_01916">
    <property type="entry name" value="Cardiolipin_synth_Cls"/>
    <property type="match status" value="1"/>
</dbReference>
<dbReference type="InterPro" id="IPR022924">
    <property type="entry name" value="Cardiolipin_synthase"/>
</dbReference>
<comment type="subcellular location">
    <subcellularLocation>
        <location evidence="11">Cell membrane</location>
        <topology evidence="11">Multi-pass membrane protein</topology>
    </subcellularLocation>
</comment>
<feature type="active site" evidence="11">
    <location>
        <position position="220"/>
    </location>
</feature>
<dbReference type="CDD" id="cd09110">
    <property type="entry name" value="PLDc_CLS_1"/>
    <property type="match status" value="1"/>
</dbReference>
<dbReference type="EC" id="2.7.8.-" evidence="11 12"/>
<dbReference type="PANTHER" id="PTHR21248">
    <property type="entry name" value="CARDIOLIPIN SYNTHASE"/>
    <property type="match status" value="1"/>
</dbReference>
<keyword evidence="6 11" id="KW-1133">Transmembrane helix</keyword>
<dbReference type="GO" id="GO:0008808">
    <property type="term" value="F:cardiolipin synthase activity"/>
    <property type="evidence" value="ECO:0007669"/>
    <property type="project" value="UniProtKB-UniRule"/>
</dbReference>
<keyword evidence="3 11" id="KW-0808">Transferase</keyword>
<dbReference type="Gene3D" id="3.30.870.10">
    <property type="entry name" value="Endonuclease Chain A"/>
    <property type="match status" value="2"/>
</dbReference>
<evidence type="ECO:0000259" key="13">
    <source>
        <dbReference type="PROSITE" id="PS50035"/>
    </source>
</evidence>
<protein>
    <recommendedName>
        <fullName evidence="11 12">Cardiolipin synthase</fullName>
        <shortName evidence="11">CL synthase</shortName>
        <ecNumber evidence="11 12">2.7.8.-</ecNumber>
    </recommendedName>
</protein>
<dbReference type="InterPro" id="IPR025202">
    <property type="entry name" value="PLD-like_dom"/>
</dbReference>
<evidence type="ECO:0000256" key="3">
    <source>
        <dbReference type="ARBA" id="ARBA00022679"/>
    </source>
</evidence>
<gene>
    <name evidence="14" type="ORF">AMS66_25595</name>
</gene>
<keyword evidence="15" id="KW-1185">Reference proteome</keyword>
<evidence type="ECO:0000256" key="1">
    <source>
        <dbReference type="ARBA" id="ARBA00022475"/>
    </source>
</evidence>
<dbReference type="CDD" id="cd09112">
    <property type="entry name" value="PLDc_CLS_2"/>
    <property type="match status" value="1"/>
</dbReference>
<dbReference type="Pfam" id="PF13091">
    <property type="entry name" value="PLDc_2"/>
    <property type="match status" value="2"/>
</dbReference>
<accession>A0A0N0UGX2</accession>
<keyword evidence="5" id="KW-0677">Repeat</keyword>
<feature type="active site" evidence="11">
    <location>
        <position position="218"/>
    </location>
</feature>
<evidence type="ECO:0000256" key="9">
    <source>
        <dbReference type="ARBA" id="ARBA00023209"/>
    </source>
</evidence>
<dbReference type="PATRIC" id="fig|1705561.3.peg.5370"/>
<keyword evidence="8 11" id="KW-0472">Membrane</keyword>
<comment type="catalytic activity">
    <reaction evidence="11">
        <text>2 a 1,2-diacyl-sn-glycero-3-phospho-(1'-sn-glycerol) = a cardiolipin + glycerol</text>
        <dbReference type="Rhea" id="RHEA:31451"/>
        <dbReference type="ChEBI" id="CHEBI:17754"/>
        <dbReference type="ChEBI" id="CHEBI:62237"/>
        <dbReference type="ChEBI" id="CHEBI:64716"/>
    </reaction>
</comment>
<dbReference type="PANTHER" id="PTHR21248:SF22">
    <property type="entry name" value="PHOSPHOLIPASE D"/>
    <property type="match status" value="1"/>
</dbReference>
<evidence type="ECO:0000256" key="11">
    <source>
        <dbReference type="HAMAP-Rule" id="MF_01916"/>
    </source>
</evidence>
<feature type="active site" evidence="11">
    <location>
        <position position="225"/>
    </location>
</feature>
<sequence>MFWLVIILLVFTFQAATILLLEFRNPAKAVAWLFILFCVPLIGFVVYYFVAQDYNKRKKVRKGGSRIFREIRETIWEQAHIVEHADQMSGSRYTHQHRLFNMLSHLSESPITGCNRSQVLTNGEETFEAMLRAMEQAKHHLHVEFYIFRDDVISTKFQDVMIRKAKEGVKVRLICDGLGSHKMSWSFIRKFQDAGVEFHYFLPPLIATIDRRVNYRNHRKIVVVDGRIGFVGGINIGDDYLGQYPEVGFWRDTHVQIEGDAVYFLQNTFLNDWKLASGEQITEPQLTELFPPHICSGNERIQILASGPDQDWDAIQEMCFGAISVACERIYITTPYFIPDPALYEAIKTAAVSGVDVKIIIPYQSDSRLVHLASMSYVEELLRAGVKFYQYRKGFVHAKVLIVDDLLATVGTANMDMRSFFCNFELTAVLFEMSSMERLTEDFERDLDQCSQIEVKVFQQRSRWQKGAEMLSRMLSPLL</sequence>
<evidence type="ECO:0000256" key="5">
    <source>
        <dbReference type="ARBA" id="ARBA00022737"/>
    </source>
</evidence>
<organism evidence="14 15">
    <name type="scientific">Paenibacillus xylanivorans</name>
    <dbReference type="NCBI Taxonomy" id="1705561"/>
    <lineage>
        <taxon>Bacteria</taxon>
        <taxon>Bacillati</taxon>
        <taxon>Bacillota</taxon>
        <taxon>Bacilli</taxon>
        <taxon>Bacillales</taxon>
        <taxon>Paenibacillaceae</taxon>
        <taxon>Paenibacillus</taxon>
    </lineage>
</organism>
<keyword evidence="4 11" id="KW-0812">Transmembrane</keyword>
<evidence type="ECO:0000313" key="14">
    <source>
        <dbReference type="EMBL" id="KOY13777.1"/>
    </source>
</evidence>
<dbReference type="AlphaFoldDB" id="A0A0N0UGX2"/>
<keyword evidence="10 11" id="KW-1208">Phospholipid metabolism</keyword>
<evidence type="ECO:0000256" key="6">
    <source>
        <dbReference type="ARBA" id="ARBA00022989"/>
    </source>
</evidence>
<proteinExistence type="inferred from homology"/>
<dbReference type="EMBL" id="LITU01000078">
    <property type="protein sequence ID" value="KOY13777.1"/>
    <property type="molecule type" value="Genomic_DNA"/>
</dbReference>
<dbReference type="NCBIfam" id="TIGR04265">
    <property type="entry name" value="bac_cardiolipin"/>
    <property type="match status" value="1"/>
</dbReference>
<dbReference type="OrthoDB" id="9762009at2"/>
<dbReference type="PROSITE" id="PS50035">
    <property type="entry name" value="PLD"/>
    <property type="match status" value="2"/>
</dbReference>
<dbReference type="InterPro" id="IPR001736">
    <property type="entry name" value="PLipase_D/transphosphatidylase"/>
</dbReference>
<comment type="similarity">
    <text evidence="11">Belongs to the phospholipase D family. Cardiolipin synthase subfamily.</text>
</comment>
<feature type="active site" evidence="11">
    <location>
        <position position="397"/>
    </location>
</feature>
<comment type="caution">
    <text evidence="11">Lacks conserved residue(s) required for the propagation of feature annotation.</text>
</comment>
<dbReference type="SUPFAM" id="SSF56024">
    <property type="entry name" value="Phospholipase D/nuclease"/>
    <property type="match status" value="2"/>
</dbReference>
<feature type="transmembrane region" description="Helical" evidence="11">
    <location>
        <begin position="31"/>
        <end position="51"/>
    </location>
</feature>
<dbReference type="InterPro" id="IPR030874">
    <property type="entry name" value="Cardiolipin_synth_Firmi"/>
</dbReference>
<feature type="domain" description="PLD phosphodiesterase" evidence="13">
    <location>
        <begin position="213"/>
        <end position="240"/>
    </location>
</feature>
<evidence type="ECO:0000256" key="8">
    <source>
        <dbReference type="ARBA" id="ARBA00023136"/>
    </source>
</evidence>
<feature type="domain" description="PLD phosphodiesterase" evidence="13">
    <location>
        <begin position="392"/>
        <end position="419"/>
    </location>
</feature>
<dbReference type="GO" id="GO:0032049">
    <property type="term" value="P:cardiolipin biosynthetic process"/>
    <property type="evidence" value="ECO:0007669"/>
    <property type="project" value="UniProtKB-UniRule"/>
</dbReference>
<name>A0A0N0UGX2_9BACL</name>
<comment type="function">
    <text evidence="11">Catalyzes the reversible phosphatidyl group transfer from one phosphatidylglycerol molecule to another to form cardiolipin (CL) (diphosphatidylglycerol) and glycerol.</text>
</comment>
<dbReference type="GO" id="GO:0005886">
    <property type="term" value="C:plasma membrane"/>
    <property type="evidence" value="ECO:0007669"/>
    <property type="project" value="UniProtKB-SubCell"/>
</dbReference>
<evidence type="ECO:0000313" key="15">
    <source>
        <dbReference type="Proteomes" id="UP000037688"/>
    </source>
</evidence>
<dbReference type="Proteomes" id="UP000037688">
    <property type="component" value="Unassembled WGS sequence"/>
</dbReference>
<evidence type="ECO:0000256" key="12">
    <source>
        <dbReference type="NCBIfam" id="TIGR04265"/>
    </source>
</evidence>
<dbReference type="RefSeq" id="WP_053783465.1">
    <property type="nucleotide sequence ID" value="NZ_LITU01000078.1"/>
</dbReference>
<dbReference type="SMART" id="SM00155">
    <property type="entry name" value="PLDc"/>
    <property type="match status" value="2"/>
</dbReference>
<keyword evidence="7 11" id="KW-0443">Lipid metabolism</keyword>
<feature type="active site" evidence="11">
    <location>
        <position position="399"/>
    </location>
</feature>